<evidence type="ECO:0000256" key="5">
    <source>
        <dbReference type="ARBA" id="ARBA00022826"/>
    </source>
</evidence>
<dbReference type="Pfam" id="PF00520">
    <property type="entry name" value="Ion_trans"/>
    <property type="match status" value="2"/>
</dbReference>
<dbReference type="AlphaFoldDB" id="A0AAV2YYB2"/>
<reference evidence="15" key="1">
    <citation type="submission" date="2022-11" db="EMBL/GenBank/DDBJ databases">
        <authorList>
            <person name="Morgan W.R."/>
            <person name="Tartar A."/>
        </authorList>
    </citation>
    <scope>NUCLEOTIDE SEQUENCE</scope>
    <source>
        <strain evidence="15">ARSEF 373</strain>
    </source>
</reference>
<dbReference type="SUPFAM" id="SSF81324">
    <property type="entry name" value="Voltage-gated potassium channels"/>
    <property type="match status" value="2"/>
</dbReference>
<comment type="subcellular location">
    <subcellularLocation>
        <location evidence="1">Membrane</location>
        <topology evidence="1">Multi-pass membrane protein</topology>
    </subcellularLocation>
</comment>
<dbReference type="PANTHER" id="PTHR11537">
    <property type="entry name" value="VOLTAGE-GATED POTASSIUM CHANNEL"/>
    <property type="match status" value="1"/>
</dbReference>
<keyword evidence="10 13" id="KW-0472">Membrane</keyword>
<dbReference type="GO" id="GO:0008076">
    <property type="term" value="C:voltage-gated potassium channel complex"/>
    <property type="evidence" value="ECO:0007669"/>
    <property type="project" value="InterPro"/>
</dbReference>
<dbReference type="InterPro" id="IPR005821">
    <property type="entry name" value="Ion_trans_dom"/>
</dbReference>
<keyword evidence="3" id="KW-0633">Potassium transport</keyword>
<feature type="transmembrane region" description="Helical" evidence="13">
    <location>
        <begin position="323"/>
        <end position="341"/>
    </location>
</feature>
<feature type="region of interest" description="Disordered" evidence="12">
    <location>
        <begin position="539"/>
        <end position="566"/>
    </location>
</feature>
<feature type="region of interest" description="Disordered" evidence="12">
    <location>
        <begin position="1013"/>
        <end position="1033"/>
    </location>
</feature>
<feature type="compositionally biased region" description="Polar residues" evidence="12">
    <location>
        <begin position="550"/>
        <end position="566"/>
    </location>
</feature>
<evidence type="ECO:0000256" key="3">
    <source>
        <dbReference type="ARBA" id="ARBA00022538"/>
    </source>
</evidence>
<evidence type="ECO:0000256" key="8">
    <source>
        <dbReference type="ARBA" id="ARBA00022989"/>
    </source>
</evidence>
<evidence type="ECO:0000256" key="10">
    <source>
        <dbReference type="ARBA" id="ARBA00023136"/>
    </source>
</evidence>
<keyword evidence="9" id="KW-0406">Ion transport</keyword>
<dbReference type="InterPro" id="IPR027359">
    <property type="entry name" value="Volt_channel_dom_sf"/>
</dbReference>
<dbReference type="GO" id="GO:0005249">
    <property type="term" value="F:voltage-gated potassium channel activity"/>
    <property type="evidence" value="ECO:0007669"/>
    <property type="project" value="InterPro"/>
</dbReference>
<feature type="compositionally biased region" description="Basic and acidic residues" evidence="12">
    <location>
        <begin position="539"/>
        <end position="549"/>
    </location>
</feature>
<name>A0AAV2YYB2_9STRA</name>
<comment type="caution">
    <text evidence="15">The sequence shown here is derived from an EMBL/GenBank/DDBJ whole genome shotgun (WGS) entry which is preliminary data.</text>
</comment>
<gene>
    <name evidence="15" type="ORF">N0F65_005278</name>
</gene>
<protein>
    <recommendedName>
        <fullName evidence="14">Ion transport domain-containing protein</fullName>
    </recommendedName>
</protein>
<dbReference type="PRINTS" id="PR00169">
    <property type="entry name" value="KCHANNEL"/>
</dbReference>
<dbReference type="GO" id="GO:0001508">
    <property type="term" value="P:action potential"/>
    <property type="evidence" value="ECO:0007669"/>
    <property type="project" value="TreeGrafter"/>
</dbReference>
<keyword evidence="6" id="KW-0851">Voltage-gated channel</keyword>
<evidence type="ECO:0000256" key="6">
    <source>
        <dbReference type="ARBA" id="ARBA00022882"/>
    </source>
</evidence>
<keyword evidence="8 13" id="KW-1133">Transmembrane helix</keyword>
<keyword evidence="2" id="KW-0813">Transport</keyword>
<organism evidence="15 16">
    <name type="scientific">Lagenidium giganteum</name>
    <dbReference type="NCBI Taxonomy" id="4803"/>
    <lineage>
        <taxon>Eukaryota</taxon>
        <taxon>Sar</taxon>
        <taxon>Stramenopiles</taxon>
        <taxon>Oomycota</taxon>
        <taxon>Peronosporomycetes</taxon>
        <taxon>Pythiales</taxon>
        <taxon>Pythiaceae</taxon>
    </lineage>
</organism>
<keyword evidence="16" id="KW-1185">Reference proteome</keyword>
<feature type="transmembrane region" description="Helical" evidence="13">
    <location>
        <begin position="847"/>
        <end position="866"/>
    </location>
</feature>
<evidence type="ECO:0000256" key="2">
    <source>
        <dbReference type="ARBA" id="ARBA00022448"/>
    </source>
</evidence>
<accession>A0AAV2YYB2</accession>
<dbReference type="EMBL" id="DAKRPA010000084">
    <property type="protein sequence ID" value="DAZ99376.1"/>
    <property type="molecule type" value="Genomic_DNA"/>
</dbReference>
<dbReference type="Gene3D" id="1.10.287.70">
    <property type="match status" value="2"/>
</dbReference>
<evidence type="ECO:0000256" key="13">
    <source>
        <dbReference type="SAM" id="Phobius"/>
    </source>
</evidence>
<evidence type="ECO:0000259" key="14">
    <source>
        <dbReference type="Pfam" id="PF00520"/>
    </source>
</evidence>
<keyword evidence="5" id="KW-0631">Potassium channel</keyword>
<feature type="transmembrane region" description="Helical" evidence="13">
    <location>
        <begin position="216"/>
        <end position="234"/>
    </location>
</feature>
<feature type="transmembrane region" description="Helical" evidence="13">
    <location>
        <begin position="621"/>
        <end position="638"/>
    </location>
</feature>
<evidence type="ECO:0000256" key="12">
    <source>
        <dbReference type="SAM" id="MobiDB-lite"/>
    </source>
</evidence>
<evidence type="ECO:0000256" key="4">
    <source>
        <dbReference type="ARBA" id="ARBA00022692"/>
    </source>
</evidence>
<dbReference type="InterPro" id="IPR028325">
    <property type="entry name" value="VG_K_chnl"/>
</dbReference>
<feature type="transmembrane region" description="Helical" evidence="13">
    <location>
        <begin position="385"/>
        <end position="408"/>
    </location>
</feature>
<feature type="domain" description="Ion transport" evidence="14">
    <location>
        <begin position="178"/>
        <end position="411"/>
    </location>
</feature>
<keyword evidence="4 13" id="KW-0812">Transmembrane</keyword>
<evidence type="ECO:0000256" key="11">
    <source>
        <dbReference type="ARBA" id="ARBA00023303"/>
    </source>
</evidence>
<dbReference type="PANTHER" id="PTHR11537:SF254">
    <property type="entry name" value="POTASSIUM VOLTAGE-GATED CHANNEL PROTEIN SHAB"/>
    <property type="match status" value="1"/>
</dbReference>
<keyword evidence="7" id="KW-0630">Potassium</keyword>
<reference evidence="15" key="2">
    <citation type="journal article" date="2023" name="Microbiol Resour">
        <title>Decontamination and Annotation of the Draft Genome Sequence of the Oomycete Lagenidium giganteum ARSEF 373.</title>
        <authorList>
            <person name="Morgan W.R."/>
            <person name="Tartar A."/>
        </authorList>
    </citation>
    <scope>NUCLEOTIDE SEQUENCE</scope>
    <source>
        <strain evidence="15">ARSEF 373</strain>
    </source>
</reference>
<feature type="transmembrane region" description="Helical" evidence="13">
    <location>
        <begin position="353"/>
        <end position="373"/>
    </location>
</feature>
<evidence type="ECO:0000313" key="16">
    <source>
        <dbReference type="Proteomes" id="UP001146120"/>
    </source>
</evidence>
<evidence type="ECO:0000313" key="15">
    <source>
        <dbReference type="EMBL" id="DAZ99376.1"/>
    </source>
</evidence>
<evidence type="ECO:0000256" key="1">
    <source>
        <dbReference type="ARBA" id="ARBA00004141"/>
    </source>
</evidence>
<dbReference type="Gene3D" id="1.20.120.350">
    <property type="entry name" value="Voltage-gated potassium channels. Chain C"/>
    <property type="match status" value="2"/>
</dbReference>
<feature type="transmembrane region" description="Helical" evidence="13">
    <location>
        <begin position="743"/>
        <end position="763"/>
    </location>
</feature>
<feature type="transmembrane region" description="Helical" evidence="13">
    <location>
        <begin position="246"/>
        <end position="267"/>
    </location>
</feature>
<feature type="transmembrane region" description="Helical" evidence="13">
    <location>
        <begin position="174"/>
        <end position="196"/>
    </location>
</feature>
<sequence>MSKRICCGPIAPPGCEHLLTKQEWREYWTWLQWYAAWQMWYLGNDGENIKPSREVKKLGTRQGDRRKPSSKAWWRGSITGSVADAVVANGATAADSRASTDSGARGSTEGKRRSITGHRLSVDLAQVIGYSTSDVFARIGPRKPTIAPEVLNALTRRQRINFYLMHPAETKQGWIILHTIFLVLALNIGVMAAQTADGAQFRGSSPAYKWLPSKTTFDFAEAFFTLIYVIEFCLRCGTSKTQKAFWLTKRTILELLALAPFPLVIAWRGMHGDHPYQDPGSMESNINWLRFFRIIRLIMMSQVYDGSKVMFKAVGEAIPPLKITLFFLITVVMVFATGIYYAEPCYDLSKCTFTDIFNAGYFVMVTVATVGYGSQVPSLYNPGSLILTCVVMIFGTLYLSMPLAIIGIKYDSAWTEYEIRARQNSRANLNGSSPAIVAQAVKDDDGVDHTLEPLESRKVYTLSYHICDKFYEISQKMVEVNGTIEKLFREPESTNPEAAFQRAKARNDSTVKILESIMGVLKTHKKVCTEIRTLLPNGDKKISTSKESRGNSFQTREGSAKTSSMASTVFSRAKRALHSVGSRSNMKTKLQHADANSRQSWLWNLLEHNDNSRRGIIVNKVRLYLVVLSILLFYSQTMPELQRTGLDSLLCRRSIADFCKSNDQPGCYVYDGSGNVTSVKINFHCDDGSTDSTCFGVGLNYGSGNNASISCAEGFGKKGIVQVCSNRLCKTSNVFFYDMEPKWIYIEFFFGIIFTSEMFLRIYAHPVRKLLWKDFTLLIDFTSLFPFYVEFVEICTGVIPIYSIVPTAPSFFSIIRILKTFRILKLGTHISGSVVLARTGLLIYQRLMIPLFFLFIGCVISAAVFYELERGTECFIGKKCLWWGKNVLTPTFSHGPDGKRVLIQNTAPTIIVDMLRSTWFSLVTFTTTGYGDMKPRTSLGKLFDIFAMVFSACYTAMPLTLVGGQFYVCYEMYAIELKKKKGLGKHVEPKQQDPKKAIATGNVETRAPTPVSIAGLARNNDGSSSPTNESSTPATMIGAVNAVMLTSRRDMAENAESRRPSITTVEMQILNQFIMIHKVFTEVIEDLSKLNRLGSRRVSIRKGTGSDSEGESMKNNELQIERKIAENMTFCITVFLNFSPVIEKILGTNESHLRSSTATSTHPMQPPESP</sequence>
<feature type="compositionally biased region" description="Polar residues" evidence="12">
    <location>
        <begin position="1020"/>
        <end position="1033"/>
    </location>
</feature>
<keyword evidence="11" id="KW-0407">Ion channel</keyword>
<evidence type="ECO:0000256" key="9">
    <source>
        <dbReference type="ARBA" id="ARBA00023065"/>
    </source>
</evidence>
<proteinExistence type="predicted"/>
<feature type="transmembrane region" description="Helical" evidence="13">
    <location>
        <begin position="945"/>
        <end position="970"/>
    </location>
</feature>
<evidence type="ECO:0000256" key="7">
    <source>
        <dbReference type="ARBA" id="ARBA00022958"/>
    </source>
</evidence>
<dbReference type="Proteomes" id="UP001146120">
    <property type="component" value="Unassembled WGS sequence"/>
</dbReference>
<feature type="domain" description="Ion transport" evidence="14">
    <location>
        <begin position="737"/>
        <end position="970"/>
    </location>
</feature>